<feature type="compositionally biased region" description="Basic residues" evidence="1">
    <location>
        <begin position="141"/>
        <end position="161"/>
    </location>
</feature>
<proteinExistence type="predicted"/>
<evidence type="ECO:0000313" key="3">
    <source>
        <dbReference type="Proteomes" id="UP000507954"/>
    </source>
</evidence>
<sequence>MIPIASNFMATWVEMKLNMLVAIATITALSGCGSITRGTTEKVTITASPSDAKITTSTGQYCPRSPCTIEVMRRTEFTAFAEKEGYEKGSIEIRTKVVGAGAAGFAGNIVIGGVIGMGVDAATGAALDHYPNPAHIELRPLGKKAPAKATAPKKRKSKSKGSKQPSV</sequence>
<dbReference type="Proteomes" id="UP000507954">
    <property type="component" value="Unassembled WGS sequence"/>
</dbReference>
<evidence type="ECO:0000256" key="1">
    <source>
        <dbReference type="SAM" id="MobiDB-lite"/>
    </source>
</evidence>
<dbReference type="AlphaFoldDB" id="A0A508X1K3"/>
<organism evidence="2 3">
    <name type="scientific">Sinorhizobium medicae</name>
    <dbReference type="NCBI Taxonomy" id="110321"/>
    <lineage>
        <taxon>Bacteria</taxon>
        <taxon>Pseudomonadati</taxon>
        <taxon>Pseudomonadota</taxon>
        <taxon>Alphaproteobacteria</taxon>
        <taxon>Hyphomicrobiales</taxon>
        <taxon>Rhizobiaceae</taxon>
        <taxon>Sinorhizobium/Ensifer group</taxon>
        <taxon>Sinorhizobium</taxon>
    </lineage>
</organism>
<protein>
    <recommendedName>
        <fullName evidence="4">Translation initiation factor 2</fullName>
    </recommendedName>
</protein>
<accession>A0A508X1K3</accession>
<reference evidence="2 3" key="1">
    <citation type="submission" date="2019-06" db="EMBL/GenBank/DDBJ databases">
        <authorList>
            <person name="Le Quere A."/>
            <person name="Colella S."/>
        </authorList>
    </citation>
    <scope>NUCLEOTIDE SEQUENCE [LARGE SCALE GENOMIC DNA]</scope>
    <source>
        <strain evidence="2">EmedicaeMD41</strain>
    </source>
</reference>
<feature type="region of interest" description="Disordered" evidence="1">
    <location>
        <begin position="138"/>
        <end position="167"/>
    </location>
</feature>
<dbReference type="EMBL" id="CABFNB010000117">
    <property type="protein sequence ID" value="VTZ63426.1"/>
    <property type="molecule type" value="Genomic_DNA"/>
</dbReference>
<gene>
    <name evidence="2" type="ORF">EMEDMD4_50103</name>
</gene>
<name>A0A508X1K3_9HYPH</name>
<evidence type="ECO:0000313" key="2">
    <source>
        <dbReference type="EMBL" id="VTZ63426.1"/>
    </source>
</evidence>
<evidence type="ECO:0008006" key="4">
    <source>
        <dbReference type="Google" id="ProtNLM"/>
    </source>
</evidence>